<reference evidence="2 3" key="1">
    <citation type="journal article" date="2014" name="PLoS Genet.">
        <title>Phylogenetically driven sequencing of extremely halophilic archaea reveals strategies for static and dynamic osmo-response.</title>
        <authorList>
            <person name="Becker E.A."/>
            <person name="Seitzer P.M."/>
            <person name="Tritt A."/>
            <person name="Larsen D."/>
            <person name="Krusor M."/>
            <person name="Yao A.I."/>
            <person name="Wu D."/>
            <person name="Madern D."/>
            <person name="Eisen J.A."/>
            <person name="Darling A.E."/>
            <person name="Facciotti M.T."/>
        </authorList>
    </citation>
    <scope>NUCLEOTIDE SEQUENCE [LARGE SCALE GENOMIC DNA]</scope>
    <source>
        <strain evidence="2 3">DSM 1137</strain>
    </source>
</reference>
<comment type="caution">
    <text evidence="2">The sequence shown here is derived from an EMBL/GenBank/DDBJ whole genome shotgun (WGS) entry which is preliminary data.</text>
</comment>
<keyword evidence="3" id="KW-1185">Reference proteome</keyword>
<organism evidence="2 3">
    <name type="scientific">Halorubrum saccharovorum DSM 1137</name>
    <dbReference type="NCBI Taxonomy" id="1227484"/>
    <lineage>
        <taxon>Archaea</taxon>
        <taxon>Methanobacteriati</taxon>
        <taxon>Methanobacteriota</taxon>
        <taxon>Stenosarchaea group</taxon>
        <taxon>Halobacteria</taxon>
        <taxon>Halobacteriales</taxon>
        <taxon>Haloferacaceae</taxon>
        <taxon>Halorubrum</taxon>
    </lineage>
</organism>
<dbReference type="RefSeq" id="WP_004050195.1">
    <property type="nucleotide sequence ID" value="NZ_AOJE01000069.1"/>
</dbReference>
<proteinExistence type="predicted"/>
<evidence type="ECO:0000313" key="2">
    <source>
        <dbReference type="EMBL" id="ELZ36546.1"/>
    </source>
</evidence>
<protein>
    <recommendedName>
        <fullName evidence="4">CopG family transcriptional regulator</fullName>
    </recommendedName>
</protein>
<accession>M0DM40</accession>
<dbReference type="eggNOG" id="arCOG08142">
    <property type="taxonomic scope" value="Archaea"/>
</dbReference>
<gene>
    <name evidence="2" type="ORF">C471_14545</name>
</gene>
<dbReference type="EMBL" id="AOJE01000069">
    <property type="protein sequence ID" value="ELZ36546.1"/>
    <property type="molecule type" value="Genomic_DNA"/>
</dbReference>
<dbReference type="Pfam" id="PF24434">
    <property type="entry name" value="DUF7557"/>
    <property type="match status" value="1"/>
</dbReference>
<dbReference type="OrthoDB" id="296909at2157"/>
<name>M0DM40_9EURY</name>
<dbReference type="InterPro" id="IPR055979">
    <property type="entry name" value="DUF7557"/>
</dbReference>
<evidence type="ECO:0000256" key="1">
    <source>
        <dbReference type="SAM" id="MobiDB-lite"/>
    </source>
</evidence>
<dbReference type="Proteomes" id="UP000011514">
    <property type="component" value="Unassembled WGS sequence"/>
</dbReference>
<evidence type="ECO:0008006" key="4">
    <source>
        <dbReference type="Google" id="ProtNLM"/>
    </source>
</evidence>
<feature type="region of interest" description="Disordered" evidence="1">
    <location>
        <begin position="1"/>
        <end position="24"/>
    </location>
</feature>
<dbReference type="PATRIC" id="fig|1227484.4.peg.2863"/>
<sequence>MSPTIEVSEETVRELDSHREDGESYDELIQELVAIYEQQGAFTQEGYSE</sequence>
<evidence type="ECO:0000313" key="3">
    <source>
        <dbReference type="Proteomes" id="UP000011514"/>
    </source>
</evidence>
<feature type="compositionally biased region" description="Basic and acidic residues" evidence="1">
    <location>
        <begin position="10"/>
        <end position="22"/>
    </location>
</feature>
<dbReference type="AlphaFoldDB" id="M0DM40"/>